<proteinExistence type="predicted"/>
<evidence type="ECO:0000313" key="3">
    <source>
        <dbReference type="EMBL" id="MCO5976918.1"/>
    </source>
</evidence>
<keyword evidence="4" id="KW-1185">Reference proteome</keyword>
<organism evidence="3 4">
    <name type="scientific">Ideonella oryzae</name>
    <dbReference type="NCBI Taxonomy" id="2937441"/>
    <lineage>
        <taxon>Bacteria</taxon>
        <taxon>Pseudomonadati</taxon>
        <taxon>Pseudomonadota</taxon>
        <taxon>Betaproteobacteria</taxon>
        <taxon>Burkholderiales</taxon>
        <taxon>Sphaerotilaceae</taxon>
        <taxon>Ideonella</taxon>
    </lineage>
</organism>
<dbReference type="EMBL" id="JAMXMC010000005">
    <property type="protein sequence ID" value="MCO5976918.1"/>
    <property type="molecule type" value="Genomic_DNA"/>
</dbReference>
<gene>
    <name evidence="3" type="ORF">M0L44_09375</name>
</gene>
<dbReference type="PIRSF" id="PIRSF011409">
    <property type="entry name" value="HObutyrate_olig_hydrol"/>
    <property type="match status" value="1"/>
</dbReference>
<dbReference type="RefSeq" id="WP_252769447.1">
    <property type="nucleotide sequence ID" value="NZ_JAMXMC010000005.1"/>
</dbReference>
<accession>A0ABT1BLC9</accession>
<evidence type="ECO:0000256" key="2">
    <source>
        <dbReference type="SAM" id="SignalP"/>
    </source>
</evidence>
<evidence type="ECO:0000256" key="1">
    <source>
        <dbReference type="ARBA" id="ARBA00022801"/>
    </source>
</evidence>
<name>A0ABT1BLC9_9BURK</name>
<dbReference type="Pfam" id="PF10605">
    <property type="entry name" value="3HBOH"/>
    <property type="match status" value="1"/>
</dbReference>
<protein>
    <submittedName>
        <fullName evidence="3">D-(-)-3-hydroxybutyrate oligomer hydrolase</fullName>
    </submittedName>
</protein>
<evidence type="ECO:0000313" key="4">
    <source>
        <dbReference type="Proteomes" id="UP001204851"/>
    </source>
</evidence>
<dbReference type="InterPro" id="IPR016582">
    <property type="entry name" value="OHBut_olig_hydro_put"/>
</dbReference>
<sequence>MNNGTNGRGWLRPLVLGCACVATLGTAWAGDAALPPGVRGPVTVRVTDGVSDDLLTAGLGKTGLMGATPAYVDPAHPTASELRRNAIYTNYRALVDITPLGGMGVFYGPNIDIHGQDTLGEGKIAGTETTAWADDGSGRRNVTLMVQLPVGFDPDHACIVTATSSGSRGIYGAIATAGEWGLKHGCAVAYTDKGSGNGYHDLMTGVVTSREGLPMDAATAGTEALFRVRAPADRVAAFNAALPNRMAYEHAHSRQNPEKDWGQNTLSAVRFALYVLNQQYAGSRHFTPANTLVIASSVSNGGGAALAAAEQDTEGLIDAVAVSEPNAQPRPTPGVQIRQGSATVPVTGLPLIDYFTLAALYQPCALLSSRTGLSMDPAFWPAAYTTSAQQRCTGLAERGLITGDTVAAQADSAWDVLLAHGWTPESAFLQQSHFRLATNAIAVTYANALGRFGALDDLCGYSFANTDASGLPIAQSPTTQAGLFASGNGIPPTSGVNVVYDGSVGGPRLDFLSTSPSTGRADFGLDGALCLRALATGQDAVRGAALTGEAASAAARVKAGVAQVQLGARLHGKPTVIVAGRSDSLLPVNHAARAYFARNQRVEPGSPTRYIEVTNGQHFDAFMSYGPALGYDTRFIPLHVYFNATLDAVWAHLTTGAPLPGSQVVHTVPRASSSTALSVQNVPPIAASPAPAAQIVFDGRTLVVPD</sequence>
<keyword evidence="2" id="KW-0732">Signal</keyword>
<dbReference type="Proteomes" id="UP001204851">
    <property type="component" value="Unassembled WGS sequence"/>
</dbReference>
<dbReference type="GO" id="GO:0016787">
    <property type="term" value="F:hydrolase activity"/>
    <property type="evidence" value="ECO:0007669"/>
    <property type="project" value="UniProtKB-KW"/>
</dbReference>
<keyword evidence="1 3" id="KW-0378">Hydrolase</keyword>
<reference evidence="3 4" key="1">
    <citation type="submission" date="2022-06" db="EMBL/GenBank/DDBJ databases">
        <title>Ideonella sp. NS12-5 Genome sequencing and assembly.</title>
        <authorList>
            <person name="Jung Y."/>
        </authorList>
    </citation>
    <scope>NUCLEOTIDE SEQUENCE [LARGE SCALE GENOMIC DNA]</scope>
    <source>
        <strain evidence="3 4">NS12-5</strain>
    </source>
</reference>
<feature type="chain" id="PRO_5045956263" evidence="2">
    <location>
        <begin position="30"/>
        <end position="706"/>
    </location>
</feature>
<feature type="signal peptide" evidence="2">
    <location>
        <begin position="1"/>
        <end position="29"/>
    </location>
</feature>
<comment type="caution">
    <text evidence="3">The sequence shown here is derived from an EMBL/GenBank/DDBJ whole genome shotgun (WGS) entry which is preliminary data.</text>
</comment>